<dbReference type="Proteomes" id="UP000546464">
    <property type="component" value="Unassembled WGS sequence"/>
</dbReference>
<keyword evidence="3" id="KW-0813">Transport</keyword>
<dbReference type="AlphaFoldDB" id="A0A842HI60"/>
<gene>
    <name evidence="13" type="ORF">H5P28_13490</name>
</gene>
<evidence type="ECO:0000256" key="6">
    <source>
        <dbReference type="ARBA" id="ARBA00022989"/>
    </source>
</evidence>
<dbReference type="PANTHER" id="PTHR42985:SF40">
    <property type="entry name" value="LD47995P-RELATED"/>
    <property type="match status" value="1"/>
</dbReference>
<dbReference type="EMBL" id="JACHVB010000035">
    <property type="protein sequence ID" value="MBC2595276.1"/>
    <property type="molecule type" value="Genomic_DNA"/>
</dbReference>
<keyword evidence="5 12" id="KW-0812">Transmembrane</keyword>
<keyword evidence="7" id="KW-0915">Sodium</keyword>
<dbReference type="PROSITE" id="PS50283">
    <property type="entry name" value="NA_SOLUT_SYMP_3"/>
    <property type="match status" value="1"/>
</dbReference>
<accession>A0A842HI60</accession>
<feature type="transmembrane region" description="Helical" evidence="12">
    <location>
        <begin position="434"/>
        <end position="453"/>
    </location>
</feature>
<feature type="transmembrane region" description="Helical" evidence="12">
    <location>
        <begin position="405"/>
        <end position="427"/>
    </location>
</feature>
<dbReference type="GO" id="GO:0006814">
    <property type="term" value="P:sodium ion transport"/>
    <property type="evidence" value="ECO:0007669"/>
    <property type="project" value="UniProtKB-KW"/>
</dbReference>
<feature type="transmembrane region" description="Helical" evidence="12">
    <location>
        <begin position="37"/>
        <end position="56"/>
    </location>
</feature>
<keyword evidence="10" id="KW-0739">Sodium transport</keyword>
<dbReference type="RefSeq" id="WP_185676231.1">
    <property type="nucleotide sequence ID" value="NZ_JACHVB010000035.1"/>
</dbReference>
<evidence type="ECO:0000256" key="8">
    <source>
        <dbReference type="ARBA" id="ARBA00023065"/>
    </source>
</evidence>
<feature type="transmembrane region" description="Helical" evidence="12">
    <location>
        <begin position="117"/>
        <end position="138"/>
    </location>
</feature>
<dbReference type="InterPro" id="IPR001734">
    <property type="entry name" value="Na/solute_symporter"/>
</dbReference>
<dbReference type="InterPro" id="IPR038377">
    <property type="entry name" value="Na/Glc_symporter_sf"/>
</dbReference>
<feature type="transmembrane region" description="Helical" evidence="12">
    <location>
        <begin position="76"/>
        <end position="96"/>
    </location>
</feature>
<organism evidence="13 14">
    <name type="scientific">Ruficoccus amylovorans</name>
    <dbReference type="NCBI Taxonomy" id="1804625"/>
    <lineage>
        <taxon>Bacteria</taxon>
        <taxon>Pseudomonadati</taxon>
        <taxon>Verrucomicrobiota</taxon>
        <taxon>Opitutia</taxon>
        <taxon>Puniceicoccales</taxon>
        <taxon>Cerasicoccaceae</taxon>
        <taxon>Ruficoccus</taxon>
    </lineage>
</organism>
<feature type="transmembrane region" description="Helical" evidence="12">
    <location>
        <begin position="231"/>
        <end position="248"/>
    </location>
</feature>
<feature type="transmembrane region" description="Helical" evidence="12">
    <location>
        <begin position="309"/>
        <end position="334"/>
    </location>
</feature>
<keyword evidence="4" id="KW-1003">Cell membrane</keyword>
<keyword evidence="8" id="KW-0406">Ion transport</keyword>
<dbReference type="Pfam" id="PF00474">
    <property type="entry name" value="SSF"/>
    <property type="match status" value="1"/>
</dbReference>
<feature type="transmembrane region" description="Helical" evidence="12">
    <location>
        <begin position="178"/>
        <end position="198"/>
    </location>
</feature>
<evidence type="ECO:0000256" key="10">
    <source>
        <dbReference type="ARBA" id="ARBA00023201"/>
    </source>
</evidence>
<reference evidence="13 14" key="1">
    <citation type="submission" date="2020-07" db="EMBL/GenBank/DDBJ databases">
        <authorList>
            <person name="Feng X."/>
        </authorList>
    </citation>
    <scope>NUCLEOTIDE SEQUENCE [LARGE SCALE GENOMIC DNA]</scope>
    <source>
        <strain evidence="13 14">JCM31066</strain>
    </source>
</reference>
<keyword evidence="14" id="KW-1185">Reference proteome</keyword>
<evidence type="ECO:0000256" key="3">
    <source>
        <dbReference type="ARBA" id="ARBA00022448"/>
    </source>
</evidence>
<evidence type="ECO:0000256" key="11">
    <source>
        <dbReference type="RuleBase" id="RU362091"/>
    </source>
</evidence>
<feature type="transmembrane region" description="Helical" evidence="12">
    <location>
        <begin position="268"/>
        <end position="289"/>
    </location>
</feature>
<name>A0A842HI60_9BACT</name>
<evidence type="ECO:0000256" key="12">
    <source>
        <dbReference type="SAM" id="Phobius"/>
    </source>
</evidence>
<dbReference type="Gene3D" id="1.20.1730.10">
    <property type="entry name" value="Sodium/glucose cotransporter"/>
    <property type="match status" value="1"/>
</dbReference>
<evidence type="ECO:0000256" key="4">
    <source>
        <dbReference type="ARBA" id="ARBA00022475"/>
    </source>
</evidence>
<comment type="similarity">
    <text evidence="2 11">Belongs to the sodium:solute symporter (SSF) (TC 2.A.21) family.</text>
</comment>
<evidence type="ECO:0008006" key="15">
    <source>
        <dbReference type="Google" id="ProtNLM"/>
    </source>
</evidence>
<keyword evidence="9 12" id="KW-0472">Membrane</keyword>
<comment type="caution">
    <text evidence="13">The sequence shown here is derived from an EMBL/GenBank/DDBJ whole genome shotgun (WGS) entry which is preliminary data.</text>
</comment>
<dbReference type="PANTHER" id="PTHR42985">
    <property type="entry name" value="SODIUM-COUPLED MONOCARBOXYLATE TRANSPORTER"/>
    <property type="match status" value="1"/>
</dbReference>
<evidence type="ECO:0000256" key="7">
    <source>
        <dbReference type="ARBA" id="ARBA00023053"/>
    </source>
</evidence>
<proteinExistence type="inferred from homology"/>
<feature type="transmembrane region" description="Helical" evidence="12">
    <location>
        <begin position="6"/>
        <end position="25"/>
    </location>
</feature>
<feature type="transmembrane region" description="Helical" evidence="12">
    <location>
        <begin position="144"/>
        <end position="166"/>
    </location>
</feature>
<evidence type="ECO:0000256" key="1">
    <source>
        <dbReference type="ARBA" id="ARBA00004651"/>
    </source>
</evidence>
<dbReference type="InterPro" id="IPR051163">
    <property type="entry name" value="Sodium:Solute_Symporter_SSF"/>
</dbReference>
<evidence type="ECO:0000313" key="14">
    <source>
        <dbReference type="Proteomes" id="UP000546464"/>
    </source>
</evidence>
<evidence type="ECO:0000313" key="13">
    <source>
        <dbReference type="EMBL" id="MBC2595276.1"/>
    </source>
</evidence>
<evidence type="ECO:0000256" key="2">
    <source>
        <dbReference type="ARBA" id="ARBA00006434"/>
    </source>
</evidence>
<feature type="transmembrane region" description="Helical" evidence="12">
    <location>
        <begin position="374"/>
        <end position="393"/>
    </location>
</feature>
<evidence type="ECO:0000256" key="5">
    <source>
        <dbReference type="ARBA" id="ARBA00022692"/>
    </source>
</evidence>
<feature type="transmembrane region" description="Helical" evidence="12">
    <location>
        <begin position="465"/>
        <end position="484"/>
    </location>
</feature>
<feature type="transmembrane region" description="Helical" evidence="12">
    <location>
        <begin position="547"/>
        <end position="565"/>
    </location>
</feature>
<dbReference type="GO" id="GO:0005886">
    <property type="term" value="C:plasma membrane"/>
    <property type="evidence" value="ECO:0007669"/>
    <property type="project" value="UniProtKB-SubCell"/>
</dbReference>
<dbReference type="GO" id="GO:0015293">
    <property type="term" value="F:symporter activity"/>
    <property type="evidence" value="ECO:0007669"/>
    <property type="project" value="TreeGrafter"/>
</dbReference>
<protein>
    <recommendedName>
        <fullName evidence="15">Transporter</fullName>
    </recommendedName>
</protein>
<feature type="transmembrane region" description="Helical" evidence="12">
    <location>
        <begin position="521"/>
        <end position="541"/>
    </location>
</feature>
<comment type="subcellular location">
    <subcellularLocation>
        <location evidence="1">Cell membrane</location>
        <topology evidence="1">Multi-pass membrane protein</topology>
    </subcellularLocation>
</comment>
<sequence>MTIEYVTLGLYFLMLIGLGVALSRLNKNVSDFVRGGAQATWWLAGASMLMAGISAFTFTGNASAAFEAGPSMMTIYIANCVAYAISALFLGAWLRQTRAYTVVDVIRARFGLSAEQFSGYTMLMLNPIAAAIQLWALAVFASSVFGFALGETIVGIGIIVIIYSTIGGRWAIMATDFAQSLILLAVTILVAVLALAKIGGVSEFLSYFSDPRFAQDFRFVKEAGQFPGDRFTLKWIIVIFFMQLYVQINMNNASRFLSLKDGREASRASWFAFVLMALGSIIWFIPPMVARFLYEGEVLALNVSNPSEASYAFIAMKLLPNGMMGVMIAAMFAATISSMDTGVNNQVGIVVRNIIPRLLSAFGRKPLTDKGELFLCKVVTVILGLMIINFSLIMAGQGAVALFDAYLVIASVIGIPLGFPMLTGLYIRRMPKSSYFTIFAFCLLPSLYSFYDAWAHGTEWTIQDRALWCFVFGLFGTLVSMAQWKRTRPEARASIDRFFEVMLTPVDYLKEIGASMDFRQLVIMGNTACITGAVLCLLLLVPNPWTARVGILFVAGFILCTGLLLRYGAKVEKRKQQALAKENKA</sequence>
<keyword evidence="6 12" id="KW-1133">Transmembrane helix</keyword>
<evidence type="ECO:0000256" key="9">
    <source>
        <dbReference type="ARBA" id="ARBA00023136"/>
    </source>
</evidence>